<dbReference type="Gene3D" id="2.70.130.10">
    <property type="entry name" value="Mannose-6-phosphate receptor binding domain"/>
    <property type="match status" value="1"/>
</dbReference>
<keyword evidence="3" id="KW-1133">Transmembrane helix</keyword>
<keyword evidence="2" id="KW-1015">Disulfide bond</keyword>
<dbReference type="SUPFAM" id="SSF50911">
    <property type="entry name" value="Mannose 6-phosphate receptor domain"/>
    <property type="match status" value="1"/>
</dbReference>
<dbReference type="PROSITE" id="PS51914">
    <property type="entry name" value="MRH"/>
    <property type="match status" value="1"/>
</dbReference>
<dbReference type="InterPro" id="IPR009011">
    <property type="entry name" value="Man6P_isomerase_rcpt-bd_dom_sf"/>
</dbReference>
<feature type="chain" id="PRO_5030799619" description="MRH domain-containing protein" evidence="4">
    <location>
        <begin position="23"/>
        <end position="397"/>
    </location>
</feature>
<organism evidence="6">
    <name type="scientific">Prasinoderma singulare</name>
    <dbReference type="NCBI Taxonomy" id="676789"/>
    <lineage>
        <taxon>Eukaryota</taxon>
        <taxon>Viridiplantae</taxon>
        <taxon>Prasinodermophyta</taxon>
        <taxon>Prasinodermophyceae</taxon>
        <taxon>Prasinodermales</taxon>
        <taxon>Prasinodermaceae</taxon>
        <taxon>Prasinoderma</taxon>
    </lineage>
</organism>
<evidence type="ECO:0000256" key="3">
    <source>
        <dbReference type="SAM" id="Phobius"/>
    </source>
</evidence>
<evidence type="ECO:0000259" key="5">
    <source>
        <dbReference type="PROSITE" id="PS51914"/>
    </source>
</evidence>
<dbReference type="EMBL" id="HBHY01017721">
    <property type="protein sequence ID" value="CAE0147645.1"/>
    <property type="molecule type" value="Transcribed_RNA"/>
</dbReference>
<accession>A0A7S3FJN0</accession>
<keyword evidence="1 4" id="KW-0732">Signal</keyword>
<name>A0A7S3FJN0_9VIRI</name>
<feature type="signal peptide" evidence="4">
    <location>
        <begin position="1"/>
        <end position="22"/>
    </location>
</feature>
<protein>
    <recommendedName>
        <fullName evidence="5">MRH domain-containing protein</fullName>
    </recommendedName>
</protein>
<reference evidence="6" key="1">
    <citation type="submission" date="2021-01" db="EMBL/GenBank/DDBJ databases">
        <authorList>
            <person name="Corre E."/>
            <person name="Pelletier E."/>
            <person name="Niang G."/>
            <person name="Scheremetjew M."/>
            <person name="Finn R."/>
            <person name="Kale V."/>
            <person name="Holt S."/>
            <person name="Cochrane G."/>
            <person name="Meng A."/>
            <person name="Brown T."/>
            <person name="Cohen L."/>
        </authorList>
    </citation>
    <scope>NUCLEOTIDE SEQUENCE</scope>
    <source>
        <strain evidence="6">RCC927</strain>
    </source>
</reference>
<gene>
    <name evidence="6" type="ORF">PSIN1315_LOCUS11435</name>
</gene>
<evidence type="ECO:0000256" key="1">
    <source>
        <dbReference type="ARBA" id="ARBA00022729"/>
    </source>
</evidence>
<dbReference type="AlphaFoldDB" id="A0A7S3FJN0"/>
<evidence type="ECO:0000256" key="4">
    <source>
        <dbReference type="SAM" id="SignalP"/>
    </source>
</evidence>
<keyword evidence="3" id="KW-0812">Transmembrane</keyword>
<keyword evidence="3" id="KW-0472">Membrane</keyword>
<feature type="transmembrane region" description="Helical" evidence="3">
    <location>
        <begin position="302"/>
        <end position="323"/>
    </location>
</feature>
<proteinExistence type="predicted"/>
<dbReference type="InterPro" id="IPR044865">
    <property type="entry name" value="MRH_dom"/>
</dbReference>
<evidence type="ECO:0000256" key="2">
    <source>
        <dbReference type="ARBA" id="ARBA00023157"/>
    </source>
</evidence>
<evidence type="ECO:0000313" key="6">
    <source>
        <dbReference type="EMBL" id="CAE0147645.1"/>
    </source>
</evidence>
<feature type="domain" description="MRH" evidence="5">
    <location>
        <begin position="64"/>
        <end position="276"/>
    </location>
</feature>
<sequence length="397" mass="43004">MARAAGARSCATLAGCWPPARGELLLAAAACATALLLAAVPAAADDGAELWTDKLLPKAQPRLSKCQFRDAASGLRWDLTPLVSASHYSFAGSVSDAAQDALHNTQGIEDAHHPLGVWDGADFEGYRYVVNFCNPVRELPSACAAAVDDHPRAQDAAAWQLVLDGRGAEAGSKVTACNPLGRVSNASWAPLDARYPEAGVRLTYRDGQPCRKRPAKWTDREHDWVVVDRKIDLEFECNPDDRGSEGLIKSVTYAVASEIDMCHYRLSWPSRFGCATNARHVRTTARGGDASSMWAHGRRPHWLLNLQTALGFGCLAAAALLATQCYRHRRTARLLAPDLLRGRAAAWRALRRTMLPAPTDLLASGTIERMGGAIEEAYYDENARGVRGVAHAMKRAV</sequence>